<evidence type="ECO:0000313" key="6">
    <source>
        <dbReference type="Proteomes" id="UP000786387"/>
    </source>
</evidence>
<feature type="domain" description="Ketoreductase" evidence="4">
    <location>
        <begin position="8"/>
        <end position="192"/>
    </location>
</feature>
<dbReference type="SUPFAM" id="SSF51735">
    <property type="entry name" value="NAD(P)-binding Rossmann-fold domains"/>
    <property type="match status" value="1"/>
</dbReference>
<name>A0ABR5YX40_9GAMM</name>
<keyword evidence="2" id="KW-0560">Oxidoreductase</keyword>
<evidence type="ECO:0000259" key="4">
    <source>
        <dbReference type="SMART" id="SM00822"/>
    </source>
</evidence>
<dbReference type="PRINTS" id="PR00080">
    <property type="entry name" value="SDRFAMILY"/>
</dbReference>
<dbReference type="SMART" id="SM00822">
    <property type="entry name" value="PKS_KR"/>
    <property type="match status" value="1"/>
</dbReference>
<evidence type="ECO:0000313" key="5">
    <source>
        <dbReference type="EMBL" id="MBA1272506.1"/>
    </source>
</evidence>
<comment type="caution">
    <text evidence="5">The sequence shown here is derived from an EMBL/GenBank/DDBJ whole genome shotgun (WGS) entry which is preliminary data.</text>
</comment>
<proteinExistence type="inferred from homology"/>
<dbReference type="Pfam" id="PF00106">
    <property type="entry name" value="adh_short"/>
    <property type="match status" value="1"/>
</dbReference>
<dbReference type="PROSITE" id="PS00061">
    <property type="entry name" value="ADH_SHORT"/>
    <property type="match status" value="1"/>
</dbReference>
<dbReference type="PANTHER" id="PTHR43115:SF4">
    <property type="entry name" value="DEHYDROGENASE_REDUCTASE SDR FAMILY MEMBER 11"/>
    <property type="match status" value="1"/>
</dbReference>
<dbReference type="InterPro" id="IPR057326">
    <property type="entry name" value="KR_dom"/>
</dbReference>
<dbReference type="PRINTS" id="PR00081">
    <property type="entry name" value="GDHRDH"/>
</dbReference>
<comment type="similarity">
    <text evidence="1 3">Belongs to the short-chain dehydrogenases/reductases (SDR) family.</text>
</comment>
<gene>
    <name evidence="5" type="ORF">G7026_03945</name>
</gene>
<dbReference type="Gene3D" id="3.40.50.720">
    <property type="entry name" value="NAD(P)-binding Rossmann-like Domain"/>
    <property type="match status" value="1"/>
</dbReference>
<dbReference type="Proteomes" id="UP000786387">
    <property type="component" value="Unassembled WGS sequence"/>
</dbReference>
<dbReference type="InterPro" id="IPR036291">
    <property type="entry name" value="NAD(P)-bd_dom_sf"/>
</dbReference>
<keyword evidence="6" id="KW-1185">Reference proteome</keyword>
<sequence>MSNRIEGKVVVITGASSGLGESTARHLSSLGATVVLGARRKERLDALVEELTAAGGKAVAYATDVTRQADVQALIQGALDSFGRVDVLINNAGLMAIAPMSETKVEEWDRMIDINIKGLLYGVAAVLPVFERQNAGHLINIASVAGIKVFSPGGTVYSGTKYAVRAITEGLRHELGGAVRTTIISPGAVDSELKYGSSHDASAKNVVEFYKQAISADSVARAIAYAIEQPADVDINEVVLRPTVQEF</sequence>
<dbReference type="InterPro" id="IPR020904">
    <property type="entry name" value="Sc_DH/Rdtase_CS"/>
</dbReference>
<evidence type="ECO:0000256" key="2">
    <source>
        <dbReference type="ARBA" id="ARBA00023002"/>
    </source>
</evidence>
<dbReference type="InterPro" id="IPR002347">
    <property type="entry name" value="SDR_fam"/>
</dbReference>
<evidence type="ECO:0000256" key="1">
    <source>
        <dbReference type="ARBA" id="ARBA00006484"/>
    </source>
</evidence>
<accession>A0ABR5YX40</accession>
<dbReference type="EMBL" id="JAAMRF010000002">
    <property type="protein sequence ID" value="MBA1272506.1"/>
    <property type="molecule type" value="Genomic_DNA"/>
</dbReference>
<dbReference type="PANTHER" id="PTHR43115">
    <property type="entry name" value="DEHYDROGENASE/REDUCTASE SDR FAMILY MEMBER 11"/>
    <property type="match status" value="1"/>
</dbReference>
<organism evidence="5 6">
    <name type="scientific">Stutzerimonas azotifigens</name>
    <dbReference type="NCBI Taxonomy" id="291995"/>
    <lineage>
        <taxon>Bacteria</taxon>
        <taxon>Pseudomonadati</taxon>
        <taxon>Pseudomonadota</taxon>
        <taxon>Gammaproteobacteria</taxon>
        <taxon>Pseudomonadales</taxon>
        <taxon>Pseudomonadaceae</taxon>
        <taxon>Stutzerimonas</taxon>
    </lineage>
</organism>
<protein>
    <submittedName>
        <fullName evidence="5">SDR family oxidoreductase</fullName>
    </submittedName>
</protein>
<reference evidence="5 6" key="1">
    <citation type="submission" date="2020-02" db="EMBL/GenBank/DDBJ databases">
        <title>Synteny-based analysis reveals conserved mechanism for high triclosan tolerance in Pseudomonas, as well as instances of horizontal transfer.</title>
        <authorList>
            <person name="Mcfarland A.G."/>
            <person name="Bertucci H.K."/>
            <person name="Litmann E."/>
            <person name="Shen J."/>
            <person name="Huttenhower C."/>
            <person name="Hartmann E.M."/>
        </authorList>
    </citation>
    <scope>NUCLEOTIDE SEQUENCE [LARGE SCALE GENOMIC DNA]</scope>
    <source>
        <strain evidence="5 6">115A1</strain>
    </source>
</reference>
<evidence type="ECO:0000256" key="3">
    <source>
        <dbReference type="RuleBase" id="RU000363"/>
    </source>
</evidence>
<dbReference type="RefSeq" id="WP_181069467.1">
    <property type="nucleotide sequence ID" value="NZ_JAAMRF010000002.1"/>
</dbReference>